<gene>
    <name evidence="1" type="ORF">DERYTH_LOCUS16828</name>
</gene>
<comment type="caution">
    <text evidence="1">The sequence shown here is derived from an EMBL/GenBank/DDBJ whole genome shotgun (WGS) entry which is preliminary data.</text>
</comment>
<dbReference type="EMBL" id="CAJVPY010015171">
    <property type="protein sequence ID" value="CAG8750331.1"/>
    <property type="molecule type" value="Genomic_DNA"/>
</dbReference>
<keyword evidence="2" id="KW-1185">Reference proteome</keyword>
<dbReference type="Proteomes" id="UP000789405">
    <property type="component" value="Unassembled WGS sequence"/>
</dbReference>
<dbReference type="OrthoDB" id="10512278at2759"/>
<reference evidence="1" key="1">
    <citation type="submission" date="2021-06" db="EMBL/GenBank/DDBJ databases">
        <authorList>
            <person name="Kallberg Y."/>
            <person name="Tangrot J."/>
            <person name="Rosling A."/>
        </authorList>
    </citation>
    <scope>NUCLEOTIDE SEQUENCE</scope>
    <source>
        <strain evidence="1">MA453B</strain>
    </source>
</reference>
<feature type="non-terminal residue" evidence="1">
    <location>
        <position position="1"/>
    </location>
</feature>
<name>A0A9N9IVG2_9GLOM</name>
<accession>A0A9N9IVG2</accession>
<sequence length="66" mass="7201">EVPQEGEVSCPLQSALASGWPVFVKVQDVVLVAQLPHFIVQGMVPVQPEVTRGKRCLGEYARVTVK</sequence>
<evidence type="ECO:0000313" key="1">
    <source>
        <dbReference type="EMBL" id="CAG8750331.1"/>
    </source>
</evidence>
<protein>
    <submittedName>
        <fullName evidence="1">3945_t:CDS:1</fullName>
    </submittedName>
</protein>
<dbReference type="AlphaFoldDB" id="A0A9N9IVG2"/>
<evidence type="ECO:0000313" key="2">
    <source>
        <dbReference type="Proteomes" id="UP000789405"/>
    </source>
</evidence>
<proteinExistence type="predicted"/>
<organism evidence="1 2">
    <name type="scientific">Dentiscutata erythropus</name>
    <dbReference type="NCBI Taxonomy" id="1348616"/>
    <lineage>
        <taxon>Eukaryota</taxon>
        <taxon>Fungi</taxon>
        <taxon>Fungi incertae sedis</taxon>
        <taxon>Mucoromycota</taxon>
        <taxon>Glomeromycotina</taxon>
        <taxon>Glomeromycetes</taxon>
        <taxon>Diversisporales</taxon>
        <taxon>Gigasporaceae</taxon>
        <taxon>Dentiscutata</taxon>
    </lineage>
</organism>